<dbReference type="NCBIfam" id="TIGR00228">
    <property type="entry name" value="ruvC"/>
    <property type="match status" value="1"/>
</dbReference>
<dbReference type="PANTHER" id="PTHR30194">
    <property type="entry name" value="CROSSOVER JUNCTION ENDODEOXYRIBONUCLEASE RUVC"/>
    <property type="match status" value="1"/>
</dbReference>
<evidence type="ECO:0000256" key="9">
    <source>
        <dbReference type="ARBA" id="ARBA00023125"/>
    </source>
</evidence>
<proteinExistence type="inferred from homology"/>
<keyword evidence="7 13" id="KW-0378">Hydrolase</keyword>
<dbReference type="GO" id="GO:0000287">
    <property type="term" value="F:magnesium ion binding"/>
    <property type="evidence" value="ECO:0007669"/>
    <property type="project" value="UniProtKB-UniRule"/>
</dbReference>
<comment type="function">
    <text evidence="13">The RuvA-RuvB-RuvC complex processes Holliday junction (HJ) DNA during genetic recombination and DNA repair. Endonuclease that resolves HJ intermediates. Cleaves cruciform DNA by making single-stranded nicks across the HJ at symmetrical positions within the homologous arms, yielding a 5'-phosphate and a 3'-hydroxyl group; requires a central core of homology in the junction. The consensus cleavage sequence is 5'-(A/T)TT(C/G)-3'. Cleavage occurs on the 3'-side of the TT dinucleotide at the point of strand exchange. HJ branch migration catalyzed by RuvA-RuvB allows RuvC to scan DNA until it finds its consensus sequence, where it cleaves and resolves the cruciform DNA.</text>
</comment>
<dbReference type="HAMAP" id="MF_00034">
    <property type="entry name" value="RuvC"/>
    <property type="match status" value="1"/>
</dbReference>
<evidence type="ECO:0000313" key="15">
    <source>
        <dbReference type="EMBL" id="PIP87438.1"/>
    </source>
</evidence>
<reference evidence="15 16" key="1">
    <citation type="submission" date="2017-09" db="EMBL/GenBank/DDBJ databases">
        <title>Depth-based differentiation of microbial function through sediment-hosted aquifers and enrichment of novel symbionts in the deep terrestrial subsurface.</title>
        <authorList>
            <person name="Probst A.J."/>
            <person name="Ladd B."/>
            <person name="Jarett J.K."/>
            <person name="Geller-Mcgrath D.E."/>
            <person name="Sieber C.M."/>
            <person name="Emerson J.B."/>
            <person name="Anantharaman K."/>
            <person name="Thomas B.C."/>
            <person name="Malmstrom R."/>
            <person name="Stieglmeier M."/>
            <person name="Klingl A."/>
            <person name="Woyke T."/>
            <person name="Ryan C.M."/>
            <person name="Banfield J.F."/>
        </authorList>
    </citation>
    <scope>NUCLEOTIDE SEQUENCE [LARGE SCALE GENOMIC DNA]</scope>
    <source>
        <strain evidence="15">CG22_combo_CG10-13_8_21_14_all_36_13</strain>
    </source>
</reference>
<dbReference type="GO" id="GO:0005737">
    <property type="term" value="C:cytoplasm"/>
    <property type="evidence" value="ECO:0007669"/>
    <property type="project" value="UniProtKB-SubCell"/>
</dbReference>
<dbReference type="GO" id="GO:0006310">
    <property type="term" value="P:DNA recombination"/>
    <property type="evidence" value="ECO:0007669"/>
    <property type="project" value="UniProtKB-UniRule"/>
</dbReference>
<evidence type="ECO:0000256" key="11">
    <source>
        <dbReference type="ARBA" id="ARBA00023204"/>
    </source>
</evidence>
<protein>
    <recommendedName>
        <fullName evidence="13 14">Crossover junction endodeoxyribonuclease RuvC</fullName>
        <ecNumber evidence="13 14">3.1.21.10</ecNumber>
    </recommendedName>
    <alternativeName>
        <fullName evidence="13">Holliday junction nuclease RuvC</fullName>
    </alternativeName>
    <alternativeName>
        <fullName evidence="13">Holliday junction resolvase RuvC</fullName>
    </alternativeName>
</protein>
<dbReference type="InterPro" id="IPR036397">
    <property type="entry name" value="RNaseH_sf"/>
</dbReference>
<evidence type="ECO:0000256" key="5">
    <source>
        <dbReference type="ARBA" id="ARBA00022759"/>
    </source>
</evidence>
<dbReference type="InterPro" id="IPR002176">
    <property type="entry name" value="X-over_junc_endoDNase_RuvC"/>
</dbReference>
<dbReference type="GO" id="GO:0048476">
    <property type="term" value="C:Holliday junction resolvase complex"/>
    <property type="evidence" value="ECO:0007669"/>
    <property type="project" value="UniProtKB-UniRule"/>
</dbReference>
<organism evidence="15 16">
    <name type="scientific">Candidatus Campbellbacteria bacterium CG22_combo_CG10-13_8_21_14_all_36_13</name>
    <dbReference type="NCBI Taxonomy" id="1974529"/>
    <lineage>
        <taxon>Bacteria</taxon>
        <taxon>Candidatus Campbelliibacteriota</taxon>
    </lineage>
</organism>
<comment type="subcellular location">
    <subcellularLocation>
        <location evidence="13">Cytoplasm</location>
    </subcellularLocation>
</comment>
<dbReference type="Proteomes" id="UP000231143">
    <property type="component" value="Unassembled WGS sequence"/>
</dbReference>
<evidence type="ECO:0000256" key="7">
    <source>
        <dbReference type="ARBA" id="ARBA00022801"/>
    </source>
</evidence>
<evidence type="ECO:0000256" key="2">
    <source>
        <dbReference type="ARBA" id="ARBA00022490"/>
    </source>
</evidence>
<dbReference type="GO" id="GO:0008821">
    <property type="term" value="F:crossover junction DNA endonuclease activity"/>
    <property type="evidence" value="ECO:0007669"/>
    <property type="project" value="UniProtKB-UniRule"/>
</dbReference>
<dbReference type="EC" id="3.1.21.10" evidence="13 14"/>
<dbReference type="PANTHER" id="PTHR30194:SF3">
    <property type="entry name" value="CROSSOVER JUNCTION ENDODEOXYRIBONUCLEASE RUVC"/>
    <property type="match status" value="1"/>
</dbReference>
<keyword evidence="6 13" id="KW-0227">DNA damage</keyword>
<comment type="caution">
    <text evidence="15">The sequence shown here is derived from an EMBL/GenBank/DDBJ whole genome shotgun (WGS) entry which is preliminary data.</text>
</comment>
<dbReference type="EMBL" id="PCTT01000003">
    <property type="protein sequence ID" value="PIP87438.1"/>
    <property type="molecule type" value="Genomic_DNA"/>
</dbReference>
<dbReference type="Pfam" id="PF02075">
    <property type="entry name" value="RuvC"/>
    <property type="match status" value="1"/>
</dbReference>
<evidence type="ECO:0000256" key="10">
    <source>
        <dbReference type="ARBA" id="ARBA00023172"/>
    </source>
</evidence>
<evidence type="ECO:0000256" key="12">
    <source>
        <dbReference type="ARBA" id="ARBA00029354"/>
    </source>
</evidence>
<comment type="subunit">
    <text evidence="13">Homodimer which binds Holliday junction (HJ) DNA. The HJ becomes 2-fold symmetrical on binding to RuvC with unstacked arms; it has a different conformation from HJ DNA in complex with RuvA. In the full resolvosome a probable DNA-RuvA(4)-RuvB(12)-RuvC(2) complex forms which resolves the HJ.</text>
</comment>
<keyword evidence="4 13" id="KW-0479">Metal-binding</keyword>
<comment type="similarity">
    <text evidence="1 13">Belongs to the RuvC family.</text>
</comment>
<sequence>MRLISIDPGYDRFGFAVIDKDIKGNQHLIFSGCIETNKKDSFEERLYQIGSELENIIKRHKPTALAIETLFFNTNQKTAMNVSQTRGMVLYIGKKFGLDLFEYTPLQIKVAITGYGRSNKDQIISMIPRLIKISGKIKYDDEWDAIAVGLTCFAHERFNYQ</sequence>
<evidence type="ECO:0000256" key="6">
    <source>
        <dbReference type="ARBA" id="ARBA00022763"/>
    </source>
</evidence>
<dbReference type="GO" id="GO:0003677">
    <property type="term" value="F:DNA binding"/>
    <property type="evidence" value="ECO:0007669"/>
    <property type="project" value="UniProtKB-KW"/>
</dbReference>
<evidence type="ECO:0000256" key="1">
    <source>
        <dbReference type="ARBA" id="ARBA00009518"/>
    </source>
</evidence>
<keyword evidence="11 13" id="KW-0234">DNA repair</keyword>
<feature type="binding site" evidence="13">
    <location>
        <position position="68"/>
    </location>
    <ligand>
        <name>Mg(2+)</name>
        <dbReference type="ChEBI" id="CHEBI:18420"/>
        <label>2</label>
    </ligand>
</feature>
<dbReference type="SUPFAM" id="SSF53098">
    <property type="entry name" value="Ribonuclease H-like"/>
    <property type="match status" value="1"/>
</dbReference>
<accession>A0A2H0DZX4</accession>
<keyword evidence="5 13" id="KW-0255">Endonuclease</keyword>
<keyword evidence="9 13" id="KW-0238">DNA-binding</keyword>
<feature type="active site" evidence="13">
    <location>
        <position position="68"/>
    </location>
</feature>
<keyword evidence="3 13" id="KW-0540">Nuclease</keyword>
<feature type="binding site" evidence="13">
    <location>
        <position position="7"/>
    </location>
    <ligand>
        <name>Mg(2+)</name>
        <dbReference type="ChEBI" id="CHEBI:18420"/>
        <label>1</label>
    </ligand>
</feature>
<comment type="cofactor">
    <cofactor evidence="13">
        <name>Mg(2+)</name>
        <dbReference type="ChEBI" id="CHEBI:18420"/>
    </cofactor>
    <text evidence="13">Binds 2 Mg(2+) ion per subunit.</text>
</comment>
<dbReference type="InterPro" id="IPR012337">
    <property type="entry name" value="RNaseH-like_sf"/>
</dbReference>
<dbReference type="AlphaFoldDB" id="A0A2H0DZX4"/>
<evidence type="ECO:0000313" key="16">
    <source>
        <dbReference type="Proteomes" id="UP000231143"/>
    </source>
</evidence>
<gene>
    <name evidence="13 15" type="primary">ruvC</name>
    <name evidence="15" type="ORF">COW81_00185</name>
</gene>
<comment type="catalytic activity">
    <reaction evidence="12 13">
        <text>Endonucleolytic cleavage at a junction such as a reciprocal single-stranded crossover between two homologous DNA duplexes (Holliday junction).</text>
        <dbReference type="EC" id="3.1.21.10"/>
    </reaction>
</comment>
<evidence type="ECO:0000256" key="13">
    <source>
        <dbReference type="HAMAP-Rule" id="MF_00034"/>
    </source>
</evidence>
<feature type="active site" evidence="13">
    <location>
        <position position="7"/>
    </location>
</feature>
<evidence type="ECO:0000256" key="3">
    <source>
        <dbReference type="ARBA" id="ARBA00022722"/>
    </source>
</evidence>
<keyword evidence="10 13" id="KW-0233">DNA recombination</keyword>
<dbReference type="FunFam" id="3.30.420.10:FF:000002">
    <property type="entry name" value="Crossover junction endodeoxyribonuclease RuvC"/>
    <property type="match status" value="1"/>
</dbReference>
<feature type="binding site" evidence="13">
    <location>
        <position position="141"/>
    </location>
    <ligand>
        <name>Mg(2+)</name>
        <dbReference type="ChEBI" id="CHEBI:18420"/>
        <label>1</label>
    </ligand>
</feature>
<name>A0A2H0DZX4_9BACT</name>
<evidence type="ECO:0000256" key="14">
    <source>
        <dbReference type="NCBIfam" id="TIGR00228"/>
    </source>
</evidence>
<dbReference type="Gene3D" id="3.30.420.10">
    <property type="entry name" value="Ribonuclease H-like superfamily/Ribonuclease H"/>
    <property type="match status" value="1"/>
</dbReference>
<dbReference type="PRINTS" id="PR00696">
    <property type="entry name" value="RSOLVASERUVC"/>
</dbReference>
<keyword evidence="8 13" id="KW-0460">Magnesium</keyword>
<keyword evidence="2 13" id="KW-0963">Cytoplasm</keyword>
<feature type="active site" evidence="13">
    <location>
        <position position="141"/>
    </location>
</feature>
<evidence type="ECO:0000256" key="8">
    <source>
        <dbReference type="ARBA" id="ARBA00022842"/>
    </source>
</evidence>
<dbReference type="CDD" id="cd16962">
    <property type="entry name" value="RuvC"/>
    <property type="match status" value="1"/>
</dbReference>
<dbReference type="GO" id="GO:0006281">
    <property type="term" value="P:DNA repair"/>
    <property type="evidence" value="ECO:0007669"/>
    <property type="project" value="UniProtKB-UniRule"/>
</dbReference>
<evidence type="ECO:0000256" key="4">
    <source>
        <dbReference type="ARBA" id="ARBA00022723"/>
    </source>
</evidence>